<feature type="compositionally biased region" description="Basic and acidic residues" evidence="9">
    <location>
        <begin position="141"/>
        <end position="154"/>
    </location>
</feature>
<evidence type="ECO:0000313" key="13">
    <source>
        <dbReference type="Proteomes" id="UP001164746"/>
    </source>
</evidence>
<comment type="cofactor">
    <cofactor evidence="2">
        <name>Mg(2+)</name>
        <dbReference type="ChEBI" id="CHEBI:18420"/>
    </cofactor>
</comment>
<feature type="compositionally biased region" description="Basic residues" evidence="9">
    <location>
        <begin position="115"/>
        <end position="124"/>
    </location>
</feature>
<dbReference type="EMBL" id="CP111014">
    <property type="protein sequence ID" value="WAQ99883.1"/>
    <property type="molecule type" value="Genomic_DNA"/>
</dbReference>
<evidence type="ECO:0000256" key="9">
    <source>
        <dbReference type="SAM" id="MobiDB-lite"/>
    </source>
</evidence>
<dbReference type="PANTHER" id="PTHR12271">
    <property type="entry name" value="POLY A POLYMERASE CID PAP -RELATED"/>
    <property type="match status" value="1"/>
</dbReference>
<sequence length="373" mass="42262">MYNQGPSRGGNFQPYSHVVPTQFLFQNQQPQMGVGMPYSGQLPYQQPLNQGYSAGIVQWNNAPSMNFHGMGSGYGSSSSAGPSRTRSSPRVYPVPSSTRPRDQYSGMPGTSRSHNATKHIRNTTRLRPNPLVSTPLKRGHVGGEKERKDEPDMKKKRVVDKLRATLPPASKNDTNANITAEIWKYFERNKQSDSMYERKVDLRNALYAVFKEVFPYSGLYMVGSSMSGFATQTSDMDLCLMVTAQQDLFNFGDDVRNLQMNVKIEFKSENTDSLGDLFLGFLKYYTHEFDFESDVASVRQGIRLPVHLVKTWTRPAELTMWKCLKVEEPFDKSNTARSCYDEATFARVQRVIARSYRTLCVKRDVNALLSSPF</sequence>
<keyword evidence="6" id="KW-0479">Metal-binding</keyword>
<gene>
    <name evidence="12" type="ORF">MAR_024256</name>
</gene>
<dbReference type="Pfam" id="PF22600">
    <property type="entry name" value="MTPAP-like_central"/>
    <property type="match status" value="1"/>
</dbReference>
<evidence type="ECO:0000313" key="12">
    <source>
        <dbReference type="EMBL" id="WAQ99883.1"/>
    </source>
</evidence>
<evidence type="ECO:0000256" key="8">
    <source>
        <dbReference type="ARBA" id="ARBA00038491"/>
    </source>
</evidence>
<feature type="compositionally biased region" description="Low complexity" evidence="9">
    <location>
        <begin position="75"/>
        <end position="98"/>
    </location>
</feature>
<evidence type="ECO:0000256" key="2">
    <source>
        <dbReference type="ARBA" id="ARBA00001946"/>
    </source>
</evidence>
<comment type="similarity">
    <text evidence="8">Belongs to the DNA polymerase type-B-like family. GLD2 subfamily.</text>
</comment>
<name>A0ABY7DUV9_MYAAR</name>
<evidence type="ECO:0000256" key="6">
    <source>
        <dbReference type="ARBA" id="ARBA00022723"/>
    </source>
</evidence>
<dbReference type="SUPFAM" id="SSF81301">
    <property type="entry name" value="Nucleotidyltransferase"/>
    <property type="match status" value="1"/>
</dbReference>
<organism evidence="12 13">
    <name type="scientific">Mya arenaria</name>
    <name type="common">Soft-shell clam</name>
    <dbReference type="NCBI Taxonomy" id="6604"/>
    <lineage>
        <taxon>Eukaryota</taxon>
        <taxon>Metazoa</taxon>
        <taxon>Spiralia</taxon>
        <taxon>Lophotrochozoa</taxon>
        <taxon>Mollusca</taxon>
        <taxon>Bivalvia</taxon>
        <taxon>Autobranchia</taxon>
        <taxon>Heteroconchia</taxon>
        <taxon>Euheterodonta</taxon>
        <taxon>Imparidentia</taxon>
        <taxon>Neoheterodontei</taxon>
        <taxon>Myida</taxon>
        <taxon>Myoidea</taxon>
        <taxon>Myidae</taxon>
        <taxon>Mya</taxon>
    </lineage>
</organism>
<dbReference type="InterPro" id="IPR043519">
    <property type="entry name" value="NT_sf"/>
</dbReference>
<feature type="region of interest" description="Disordered" evidence="9">
    <location>
        <begin position="73"/>
        <end position="154"/>
    </location>
</feature>
<accession>A0ABY7DUV9</accession>
<proteinExistence type="inferred from homology"/>
<dbReference type="Pfam" id="PF03828">
    <property type="entry name" value="PAP_assoc"/>
    <property type="match status" value="1"/>
</dbReference>
<dbReference type="InterPro" id="IPR002058">
    <property type="entry name" value="PAP_assoc"/>
</dbReference>
<dbReference type="InterPro" id="IPR054708">
    <property type="entry name" value="MTPAP-like_central"/>
</dbReference>
<keyword evidence="13" id="KW-1185">Reference proteome</keyword>
<reference evidence="12" key="1">
    <citation type="submission" date="2022-11" db="EMBL/GenBank/DDBJ databases">
        <title>Centuries of genome instability and evolution in soft-shell clam transmissible cancer (bioRxiv).</title>
        <authorList>
            <person name="Hart S.F.M."/>
            <person name="Yonemitsu M.A."/>
            <person name="Giersch R.M."/>
            <person name="Beal B.F."/>
            <person name="Arriagada G."/>
            <person name="Davis B.W."/>
            <person name="Ostrander E.A."/>
            <person name="Goff S.P."/>
            <person name="Metzger M.J."/>
        </authorList>
    </citation>
    <scope>NUCLEOTIDE SEQUENCE</scope>
    <source>
        <strain evidence="12">MELC-2E11</strain>
        <tissue evidence="12">Siphon/mantle</tissue>
    </source>
</reference>
<dbReference type="Proteomes" id="UP001164746">
    <property type="component" value="Chromosome 3"/>
</dbReference>
<evidence type="ECO:0000256" key="7">
    <source>
        <dbReference type="ARBA" id="ARBA00022842"/>
    </source>
</evidence>
<keyword evidence="5" id="KW-0808">Transferase</keyword>
<evidence type="ECO:0000256" key="1">
    <source>
        <dbReference type="ARBA" id="ARBA00001936"/>
    </source>
</evidence>
<dbReference type="Gene3D" id="1.10.1410.10">
    <property type="match status" value="1"/>
</dbReference>
<keyword evidence="4" id="KW-0963">Cytoplasm</keyword>
<dbReference type="Gene3D" id="3.30.460.10">
    <property type="entry name" value="Beta Polymerase, domain 2"/>
    <property type="match status" value="1"/>
</dbReference>
<evidence type="ECO:0000256" key="4">
    <source>
        <dbReference type="ARBA" id="ARBA00022490"/>
    </source>
</evidence>
<protein>
    <submittedName>
        <fullName evidence="12">GLD2A-like protein</fullName>
    </submittedName>
</protein>
<feature type="domain" description="PAP-associated" evidence="10">
    <location>
        <begin position="273"/>
        <end position="334"/>
    </location>
</feature>
<comment type="cofactor">
    <cofactor evidence="1">
        <name>Mn(2+)</name>
        <dbReference type="ChEBI" id="CHEBI:29035"/>
    </cofactor>
</comment>
<evidence type="ECO:0000256" key="3">
    <source>
        <dbReference type="ARBA" id="ARBA00004496"/>
    </source>
</evidence>
<comment type="subcellular location">
    <subcellularLocation>
        <location evidence="3">Cytoplasm</location>
    </subcellularLocation>
</comment>
<dbReference type="PANTHER" id="PTHR12271:SF40">
    <property type="entry name" value="POLY(A) RNA POLYMERASE GLD2"/>
    <property type="match status" value="1"/>
</dbReference>
<keyword evidence="7" id="KW-0460">Magnesium</keyword>
<evidence type="ECO:0000256" key="5">
    <source>
        <dbReference type="ARBA" id="ARBA00022679"/>
    </source>
</evidence>
<evidence type="ECO:0000259" key="11">
    <source>
        <dbReference type="Pfam" id="PF22600"/>
    </source>
</evidence>
<feature type="domain" description="Poly(A) RNA polymerase mitochondrial-like central palm" evidence="11">
    <location>
        <begin position="178"/>
        <end position="260"/>
    </location>
</feature>
<evidence type="ECO:0000259" key="10">
    <source>
        <dbReference type="Pfam" id="PF03828"/>
    </source>
</evidence>
<dbReference type="SUPFAM" id="SSF81631">
    <property type="entry name" value="PAP/OAS1 substrate-binding domain"/>
    <property type="match status" value="1"/>
</dbReference>